<keyword evidence="2" id="KW-1185">Reference proteome</keyword>
<evidence type="ECO:0000313" key="1">
    <source>
        <dbReference type="EMBL" id="MFE4105938.1"/>
    </source>
</evidence>
<gene>
    <name evidence="1" type="ORF">ACFVKH_06605</name>
</gene>
<dbReference type="EMBL" id="JBHZOL010000044">
    <property type="protein sequence ID" value="MFE4105938.1"/>
    <property type="molecule type" value="Genomic_DNA"/>
</dbReference>
<name>A0ABW6ICN0_9CYAN</name>
<protein>
    <submittedName>
        <fullName evidence="1">Uncharacterized protein</fullName>
    </submittedName>
</protein>
<dbReference type="Proteomes" id="UP001600165">
    <property type="component" value="Unassembled WGS sequence"/>
</dbReference>
<reference evidence="1 2" key="1">
    <citation type="submission" date="2024-10" db="EMBL/GenBank/DDBJ databases">
        <authorList>
            <person name="Ratan Roy A."/>
            <person name="Morales Sandoval P.H."/>
            <person name="De Los Santos Villalobos S."/>
            <person name="Chakraborty S."/>
            <person name="Mukherjee J."/>
        </authorList>
    </citation>
    <scope>NUCLEOTIDE SEQUENCE [LARGE SCALE GENOMIC DNA]</scope>
    <source>
        <strain evidence="1 2">S1</strain>
    </source>
</reference>
<accession>A0ABW6ICN0</accession>
<organism evidence="1 2">
    <name type="scientific">Almyronema epifaneia S1</name>
    <dbReference type="NCBI Taxonomy" id="2991925"/>
    <lineage>
        <taxon>Bacteria</taxon>
        <taxon>Bacillati</taxon>
        <taxon>Cyanobacteriota</taxon>
        <taxon>Cyanophyceae</taxon>
        <taxon>Nodosilineales</taxon>
        <taxon>Nodosilineaceae</taxon>
        <taxon>Almyronema</taxon>
        <taxon>Almyronema epifaneia</taxon>
    </lineage>
</organism>
<comment type="caution">
    <text evidence="1">The sequence shown here is derived from an EMBL/GenBank/DDBJ whole genome shotgun (WGS) entry which is preliminary data.</text>
</comment>
<sequence>MAFQPLPGFQSLSFTRKYICPHGDYVWYEFDIGITPPDCPTHCIPLKLEPAEDSNSSLGAQIEGNRDLNNLSSTPVKEDTNTVTITKEAQEYFRHLKENMDHDIFTQIVKASELYQEFLDEKRYSKASELAASIHEMFQTTAESLKASDDHEAYRLALALASYWKLNRDLYTIKEED</sequence>
<dbReference type="RefSeq" id="WP_377963209.1">
    <property type="nucleotide sequence ID" value="NZ_JBHZOL010000044.1"/>
</dbReference>
<proteinExistence type="predicted"/>
<evidence type="ECO:0000313" key="2">
    <source>
        <dbReference type="Proteomes" id="UP001600165"/>
    </source>
</evidence>